<dbReference type="InterPro" id="IPR003113">
    <property type="entry name" value="PI3K_ABD"/>
</dbReference>
<dbReference type="FunFam" id="1.10.1070.11:FF:000001">
    <property type="entry name" value="Phosphatidylinositol 4,5-bisphosphate 3-kinase catalytic subunit"/>
    <property type="match status" value="1"/>
</dbReference>
<evidence type="ECO:0000256" key="5">
    <source>
        <dbReference type="ARBA" id="ARBA00012073"/>
    </source>
</evidence>
<dbReference type="SUPFAM" id="SSF81730">
    <property type="entry name" value="beta-catenin-interacting protein ICAT"/>
    <property type="match status" value="1"/>
</dbReference>
<feature type="domain" description="PI3K-ABD" evidence="22">
    <location>
        <begin position="16"/>
        <end position="105"/>
    </location>
</feature>
<dbReference type="GO" id="GO:0006935">
    <property type="term" value="P:chemotaxis"/>
    <property type="evidence" value="ECO:0007669"/>
    <property type="project" value="UniProtKB-KW"/>
</dbReference>
<evidence type="ECO:0000256" key="11">
    <source>
        <dbReference type="ARBA" id="ARBA00022782"/>
    </source>
</evidence>
<dbReference type="Pfam" id="PF00613">
    <property type="entry name" value="PI3Ka"/>
    <property type="match status" value="1"/>
</dbReference>
<dbReference type="InterPro" id="IPR035892">
    <property type="entry name" value="C2_domain_sf"/>
</dbReference>
<dbReference type="GO" id="GO:0045087">
    <property type="term" value="P:innate immune response"/>
    <property type="evidence" value="ECO:0007669"/>
    <property type="project" value="UniProtKB-KW"/>
</dbReference>
<dbReference type="GO" id="GO:0042113">
    <property type="term" value="P:B cell activation"/>
    <property type="evidence" value="ECO:0007669"/>
    <property type="project" value="UniProtKB-ARBA"/>
</dbReference>
<dbReference type="Pfam" id="PF00792">
    <property type="entry name" value="PI3K_C2"/>
    <property type="match status" value="1"/>
</dbReference>
<feature type="compositionally biased region" description="Basic and acidic residues" evidence="20">
    <location>
        <begin position="997"/>
        <end position="1008"/>
    </location>
</feature>
<dbReference type="SUPFAM" id="SSF54236">
    <property type="entry name" value="Ubiquitin-like"/>
    <property type="match status" value="1"/>
</dbReference>
<dbReference type="EC" id="2.7.1.137" evidence="5"/>
<evidence type="ECO:0000313" key="26">
    <source>
        <dbReference type="EMBL" id="KAE8293333.1"/>
    </source>
</evidence>
<feature type="domain" description="PI3K/PI4K catalytic" evidence="21">
    <location>
        <begin position="716"/>
        <end position="968"/>
    </location>
</feature>
<evidence type="ECO:0000256" key="4">
    <source>
        <dbReference type="ARBA" id="ARBA00012010"/>
    </source>
</evidence>
<evidence type="ECO:0000256" key="18">
    <source>
        <dbReference type="ARBA" id="ARBA00067682"/>
    </source>
</evidence>
<evidence type="ECO:0000259" key="21">
    <source>
        <dbReference type="PROSITE" id="PS50290"/>
    </source>
</evidence>
<evidence type="ECO:0000256" key="16">
    <source>
        <dbReference type="ARBA" id="ARBA00023981"/>
    </source>
</evidence>
<gene>
    <name evidence="26" type="ORF">D5F01_LYC08442</name>
</gene>
<keyword evidence="10 26" id="KW-0418">Kinase</keyword>
<keyword evidence="9" id="KW-0547">Nucleotide-binding</keyword>
<dbReference type="Gene3D" id="2.60.40.150">
    <property type="entry name" value="C2 domain"/>
    <property type="match status" value="1"/>
</dbReference>
<evidence type="ECO:0000256" key="19">
    <source>
        <dbReference type="ARBA" id="ARBA00075758"/>
    </source>
</evidence>
<dbReference type="GO" id="GO:0035005">
    <property type="term" value="F:1-phosphatidylinositol-4-phosphate 3-kinase activity"/>
    <property type="evidence" value="ECO:0007669"/>
    <property type="project" value="TreeGrafter"/>
</dbReference>
<dbReference type="GO" id="GO:0016477">
    <property type="term" value="P:cell migration"/>
    <property type="evidence" value="ECO:0007669"/>
    <property type="project" value="TreeGrafter"/>
</dbReference>
<dbReference type="Gene3D" id="3.10.20.770">
    <property type="match status" value="1"/>
</dbReference>
<evidence type="ECO:0000256" key="8">
    <source>
        <dbReference type="ARBA" id="ARBA00022679"/>
    </source>
</evidence>
<dbReference type="Gene3D" id="1.10.1070.11">
    <property type="entry name" value="Phosphatidylinositol 3-/4-kinase, catalytic domain"/>
    <property type="match status" value="1"/>
</dbReference>
<dbReference type="SMART" id="SM00143">
    <property type="entry name" value="PI3K_p85B"/>
    <property type="match status" value="1"/>
</dbReference>
<feature type="compositionally biased region" description="Basic and acidic residues" evidence="20">
    <location>
        <begin position="1018"/>
        <end position="1028"/>
    </location>
</feature>
<dbReference type="InterPro" id="IPR002420">
    <property type="entry name" value="PI3K-type_C2_dom"/>
</dbReference>
<comment type="similarity">
    <text evidence="2">Belongs to the PI3/PI4-kinase family. Type III PI4K subfamily.</text>
</comment>
<dbReference type="GO" id="GO:0048015">
    <property type="term" value="P:phosphatidylinositol-mediated signaling"/>
    <property type="evidence" value="ECO:0007669"/>
    <property type="project" value="TreeGrafter"/>
</dbReference>
<dbReference type="PROSITE" id="PS51546">
    <property type="entry name" value="PI3K_RBD"/>
    <property type="match status" value="1"/>
</dbReference>
<accession>A0A6G0IPX1</accession>
<protein>
    <recommendedName>
        <fullName evidence="18">Phosphatidylinositol 4,5-bisphosphate 3-kinase catalytic subunit delta isoform</fullName>
        <ecNumber evidence="5">2.7.1.137</ecNumber>
        <ecNumber evidence="4">2.7.1.153</ecNumber>
    </recommendedName>
    <alternativeName>
        <fullName evidence="19">Phosphatidylinositol 4,5-bisphosphate 3-kinase 110 kDa catalytic subunit delta</fullName>
    </alternativeName>
</protein>
<keyword evidence="13" id="KW-0391">Immunity</keyword>
<dbReference type="PROSITE" id="PS51545">
    <property type="entry name" value="PIK_HELICAL"/>
    <property type="match status" value="1"/>
</dbReference>
<dbReference type="PANTHER" id="PTHR10048">
    <property type="entry name" value="PHOSPHATIDYLINOSITOL KINASE"/>
    <property type="match status" value="1"/>
</dbReference>
<dbReference type="AlphaFoldDB" id="A0A6G0IPX1"/>
<keyword evidence="15" id="KW-0395">Inflammatory response</keyword>
<dbReference type="InterPro" id="IPR029071">
    <property type="entry name" value="Ubiquitin-like_domsf"/>
</dbReference>
<keyword evidence="8" id="KW-0808">Transferase</keyword>
<dbReference type="SMART" id="SM00145">
    <property type="entry name" value="PI3Ka"/>
    <property type="match status" value="1"/>
</dbReference>
<dbReference type="SMART" id="SM00142">
    <property type="entry name" value="PI3K_C2"/>
    <property type="match status" value="1"/>
</dbReference>
<evidence type="ECO:0000256" key="15">
    <source>
        <dbReference type="ARBA" id="ARBA00023198"/>
    </source>
</evidence>
<dbReference type="Gene3D" id="3.30.1010.10">
    <property type="entry name" value="Phosphatidylinositol 3-kinase Catalytic Subunit, Chain A, domain 4"/>
    <property type="match status" value="1"/>
</dbReference>
<evidence type="ECO:0000313" key="27">
    <source>
        <dbReference type="Proteomes" id="UP000424527"/>
    </source>
</evidence>
<dbReference type="InterPro" id="IPR018936">
    <property type="entry name" value="PI3/4_kinase_CS"/>
</dbReference>
<dbReference type="GO" id="GO:0002250">
    <property type="term" value="P:adaptive immune response"/>
    <property type="evidence" value="ECO:0007669"/>
    <property type="project" value="UniProtKB-KW"/>
</dbReference>
<keyword evidence="27" id="KW-1185">Reference proteome</keyword>
<dbReference type="PANTHER" id="PTHR10048:SF35">
    <property type="entry name" value="PHOSPHATIDYLINOSITOL 4,5-BISPHOSPHATE 3-KINASE CATALYTIC SUBUNIT DELTA ISOFORM"/>
    <property type="match status" value="1"/>
</dbReference>
<dbReference type="InterPro" id="IPR016024">
    <property type="entry name" value="ARM-type_fold"/>
</dbReference>
<evidence type="ECO:0000259" key="23">
    <source>
        <dbReference type="PROSITE" id="PS51545"/>
    </source>
</evidence>
<evidence type="ECO:0000256" key="20">
    <source>
        <dbReference type="SAM" id="MobiDB-lite"/>
    </source>
</evidence>
<dbReference type="GO" id="GO:0030154">
    <property type="term" value="P:cell differentiation"/>
    <property type="evidence" value="ECO:0007669"/>
    <property type="project" value="UniProtKB-KW"/>
</dbReference>
<comment type="pathway">
    <text evidence="1">Phospholipid metabolism; phosphatidylinositol phosphate biosynthesis.</text>
</comment>
<dbReference type="CDD" id="cd00872">
    <property type="entry name" value="PI3Ka_I"/>
    <property type="match status" value="1"/>
</dbReference>
<evidence type="ECO:0000256" key="10">
    <source>
        <dbReference type="ARBA" id="ARBA00022777"/>
    </source>
</evidence>
<dbReference type="Pfam" id="PF00454">
    <property type="entry name" value="PI3_PI4_kinase"/>
    <property type="match status" value="2"/>
</dbReference>
<dbReference type="SUPFAM" id="SSF48371">
    <property type="entry name" value="ARM repeat"/>
    <property type="match status" value="1"/>
</dbReference>
<dbReference type="FunFam" id="1.25.40.70:FF:000008">
    <property type="entry name" value="Phosphatidylinositol 4,5-bisphosphate 3-kinase catalytic subunit"/>
    <property type="match status" value="1"/>
</dbReference>
<dbReference type="GO" id="GO:0008013">
    <property type="term" value="F:beta-catenin binding"/>
    <property type="evidence" value="ECO:0007669"/>
    <property type="project" value="InterPro"/>
</dbReference>
<dbReference type="Proteomes" id="UP000424527">
    <property type="component" value="Unassembled WGS sequence"/>
</dbReference>
<dbReference type="GO" id="GO:0005886">
    <property type="term" value="C:plasma membrane"/>
    <property type="evidence" value="ECO:0007669"/>
    <property type="project" value="TreeGrafter"/>
</dbReference>
<evidence type="ECO:0000256" key="13">
    <source>
        <dbReference type="ARBA" id="ARBA00022859"/>
    </source>
</evidence>
<evidence type="ECO:0000256" key="3">
    <source>
        <dbReference type="ARBA" id="ARBA00006505"/>
    </source>
</evidence>
<dbReference type="GO" id="GO:0051240">
    <property type="term" value="P:positive regulation of multicellular organismal process"/>
    <property type="evidence" value="ECO:0007669"/>
    <property type="project" value="UniProtKB-ARBA"/>
</dbReference>
<reference evidence="26 27" key="1">
    <citation type="submission" date="2019-07" db="EMBL/GenBank/DDBJ databases">
        <title>Chromosome genome assembly for large yellow croaker.</title>
        <authorList>
            <person name="Xiao S."/>
        </authorList>
    </citation>
    <scope>NUCLEOTIDE SEQUENCE [LARGE SCALE GENOMIC DNA]</scope>
    <source>
        <strain evidence="26">JMULYC20181020</strain>
        <tissue evidence="26">Muscle</tissue>
    </source>
</reference>
<keyword evidence="11" id="KW-0221">Differentiation</keyword>
<evidence type="ECO:0000256" key="1">
    <source>
        <dbReference type="ARBA" id="ARBA00004805"/>
    </source>
</evidence>
<dbReference type="FunFam" id="2.60.40.150:FF:000046">
    <property type="entry name" value="Phosphatidylinositol 4,5-bisphosphate 3-kinase catalytic subunit"/>
    <property type="match status" value="1"/>
</dbReference>
<dbReference type="InterPro" id="IPR036940">
    <property type="entry name" value="PI3/4_kinase_cat_sf"/>
</dbReference>
<evidence type="ECO:0000256" key="2">
    <source>
        <dbReference type="ARBA" id="ARBA00006209"/>
    </source>
</evidence>
<dbReference type="GO" id="GO:0043491">
    <property type="term" value="P:phosphatidylinositol 3-kinase/protein kinase B signal transduction"/>
    <property type="evidence" value="ECO:0007669"/>
    <property type="project" value="UniProtKB-ARBA"/>
</dbReference>
<dbReference type="GO" id="GO:0016303">
    <property type="term" value="F:1-phosphatidylinositol-3-kinase activity"/>
    <property type="evidence" value="ECO:0007669"/>
    <property type="project" value="UniProtKB-EC"/>
</dbReference>
<dbReference type="GO" id="GO:0005737">
    <property type="term" value="C:cytoplasm"/>
    <property type="evidence" value="ECO:0007669"/>
    <property type="project" value="UniProtKB-ARBA"/>
</dbReference>
<evidence type="ECO:0000256" key="17">
    <source>
        <dbReference type="ARBA" id="ARBA00023985"/>
    </source>
</evidence>
<keyword evidence="12" id="KW-0067">ATP-binding</keyword>
<dbReference type="CDD" id="cd08693">
    <property type="entry name" value="C2_PI3K_class_I_beta_delta"/>
    <property type="match status" value="1"/>
</dbReference>
<dbReference type="InterPro" id="IPR000403">
    <property type="entry name" value="PI3/4_kinase_cat_dom"/>
</dbReference>
<dbReference type="GO" id="GO:0046934">
    <property type="term" value="F:1-phosphatidylinositol-4,5-bisphosphate 3-kinase activity"/>
    <property type="evidence" value="ECO:0007669"/>
    <property type="project" value="UniProtKB-EC"/>
</dbReference>
<name>A0A6G0IPX1_LARCR</name>
<comment type="catalytic activity">
    <reaction evidence="16">
        <text>a 1,2-diacyl-sn-glycero-3-phospho-(1D-myo-inositol-4,5-bisphosphate) + ATP = a 1,2-diacyl-sn-glycero-3-phospho-(1D-myo-inositol-3,4,5-trisphosphate) + ADP + H(+)</text>
        <dbReference type="Rhea" id="RHEA:21292"/>
        <dbReference type="ChEBI" id="CHEBI:15378"/>
        <dbReference type="ChEBI" id="CHEBI:30616"/>
        <dbReference type="ChEBI" id="CHEBI:57836"/>
        <dbReference type="ChEBI" id="CHEBI:58456"/>
        <dbReference type="ChEBI" id="CHEBI:456216"/>
        <dbReference type="EC" id="2.7.1.153"/>
    </reaction>
    <physiologicalReaction direction="left-to-right" evidence="16">
        <dbReference type="Rhea" id="RHEA:21293"/>
    </physiologicalReaction>
</comment>
<dbReference type="SMART" id="SM00144">
    <property type="entry name" value="PI3K_rbd"/>
    <property type="match status" value="1"/>
</dbReference>
<organism evidence="26 27">
    <name type="scientific">Larimichthys crocea</name>
    <name type="common">Large yellow croaker</name>
    <name type="synonym">Pseudosciaena crocea</name>
    <dbReference type="NCBI Taxonomy" id="215358"/>
    <lineage>
        <taxon>Eukaryota</taxon>
        <taxon>Metazoa</taxon>
        <taxon>Chordata</taxon>
        <taxon>Craniata</taxon>
        <taxon>Vertebrata</taxon>
        <taxon>Euteleostomi</taxon>
        <taxon>Actinopterygii</taxon>
        <taxon>Neopterygii</taxon>
        <taxon>Teleostei</taxon>
        <taxon>Neoteleostei</taxon>
        <taxon>Acanthomorphata</taxon>
        <taxon>Eupercaria</taxon>
        <taxon>Sciaenidae</taxon>
        <taxon>Larimichthys</taxon>
    </lineage>
</organism>
<dbReference type="GO" id="GO:0010628">
    <property type="term" value="P:positive regulation of gene expression"/>
    <property type="evidence" value="ECO:0007669"/>
    <property type="project" value="UniProtKB-ARBA"/>
</dbReference>
<dbReference type="Pfam" id="PF06384">
    <property type="entry name" value="ICAT"/>
    <property type="match status" value="1"/>
</dbReference>
<dbReference type="PROSITE" id="PS51544">
    <property type="entry name" value="PI3K_ABD"/>
    <property type="match status" value="1"/>
</dbReference>
<evidence type="ECO:0000256" key="7">
    <source>
        <dbReference type="ARBA" id="ARBA00022588"/>
    </source>
</evidence>
<dbReference type="GO" id="GO:2000026">
    <property type="term" value="P:regulation of multicellular organismal development"/>
    <property type="evidence" value="ECO:0007669"/>
    <property type="project" value="UniProtKB-ARBA"/>
</dbReference>
<dbReference type="Pfam" id="PF02192">
    <property type="entry name" value="PI3K_p85B"/>
    <property type="match status" value="1"/>
</dbReference>
<dbReference type="SUPFAM" id="SSF56112">
    <property type="entry name" value="Protein kinase-like (PK-like)"/>
    <property type="match status" value="1"/>
</dbReference>
<comment type="similarity">
    <text evidence="3">Belongs to the CTNNBIP1 family.</text>
</comment>
<dbReference type="GO" id="GO:0051094">
    <property type="term" value="P:positive regulation of developmental process"/>
    <property type="evidence" value="ECO:0007669"/>
    <property type="project" value="UniProtKB-ARBA"/>
</dbReference>
<feature type="domain" description="PIK helical" evidence="23">
    <location>
        <begin position="502"/>
        <end position="679"/>
    </location>
</feature>
<dbReference type="EC" id="2.7.1.153" evidence="4"/>
<feature type="domain" description="PI3K-RBD" evidence="24">
    <location>
        <begin position="187"/>
        <end position="277"/>
    </location>
</feature>
<dbReference type="InterPro" id="IPR001263">
    <property type="entry name" value="PI3K_accessory_dom"/>
</dbReference>
<dbReference type="PROSITE" id="PS00916">
    <property type="entry name" value="PI3_4_KINASE_2"/>
    <property type="match status" value="1"/>
</dbReference>
<dbReference type="UniPathway" id="UPA00220"/>
<dbReference type="GO" id="GO:0007166">
    <property type="term" value="P:cell surface receptor signaling pathway"/>
    <property type="evidence" value="ECO:0007669"/>
    <property type="project" value="UniProtKB-ARBA"/>
</dbReference>
<dbReference type="SUPFAM" id="SSF49562">
    <property type="entry name" value="C2 domain (Calcium/lipid-binding domain, CaLB)"/>
    <property type="match status" value="1"/>
</dbReference>
<dbReference type="InterPro" id="IPR009428">
    <property type="entry name" value="ICAT_dom"/>
</dbReference>
<feature type="domain" description="C2 PI3K-type" evidence="25">
    <location>
        <begin position="324"/>
        <end position="481"/>
    </location>
</feature>
<dbReference type="PROSITE" id="PS00915">
    <property type="entry name" value="PI3_4_KINASE_1"/>
    <property type="match status" value="1"/>
</dbReference>
<proteinExistence type="inferred from homology"/>
<evidence type="ECO:0000256" key="12">
    <source>
        <dbReference type="ARBA" id="ARBA00022840"/>
    </source>
</evidence>
<dbReference type="InterPro" id="IPR042236">
    <property type="entry name" value="PI3K_accessory_sf"/>
</dbReference>
<evidence type="ECO:0000256" key="14">
    <source>
        <dbReference type="ARBA" id="ARBA00023130"/>
    </source>
</evidence>
<dbReference type="Gene3D" id="1.10.10.490">
    <property type="entry name" value="Beta-catenin-interacting ICAT"/>
    <property type="match status" value="1"/>
</dbReference>
<dbReference type="GO" id="GO:0006954">
    <property type="term" value="P:inflammatory response"/>
    <property type="evidence" value="ECO:0007669"/>
    <property type="project" value="UniProtKB-KW"/>
</dbReference>
<evidence type="ECO:0000256" key="9">
    <source>
        <dbReference type="ARBA" id="ARBA00022741"/>
    </source>
</evidence>
<dbReference type="PROSITE" id="PS50290">
    <property type="entry name" value="PI3_4_KINASE_3"/>
    <property type="match status" value="1"/>
</dbReference>
<dbReference type="GO" id="GO:0005942">
    <property type="term" value="C:phosphatidylinositol 3-kinase complex"/>
    <property type="evidence" value="ECO:0007669"/>
    <property type="project" value="TreeGrafter"/>
</dbReference>
<dbReference type="InterPro" id="IPR000341">
    <property type="entry name" value="PI3K_Ras-bd_dom"/>
</dbReference>
<sequence>MPPGKYGMQEEWEKEGDQGIVMDFLLPTGIFLKFPVSRNDTIKSIKKMVWKNARSEALFSALGDPDAYVFTCINQTAEREELEEESRRICDVRPFMCVLRLVAREGDRVEKLTNTQISLLIGKGLHEFEAQKNHEVNEFRTKMRTFCEEKAQERQMLHWQQWMEYSFPCDLEPCCSLPVCASAKSKNSKIFINVKFEASDESFMLQQDPQDFPVALMKSALKKKATVFRSVRQEPEDYTLQVNGTWEFIYGKHPMCQFKYIFSCLRNGQNPHLTMVHHSTISKYQEEQGRMCSQAYKSRSLSRPPPLPSEEVCFVQNTSSLWSINEPFYIHLLQGSRVNADEGMKLVVQAGLFHGSELLCKVVTSSEVTVCSEPLWDQKLEFDINVADLPRMSRLCFALYAVIEKAKKPRGTKKKNKKADCPIAWVNTMVFDYKDQLKTGEFLLSTWPSVPDDKGDLLNPMGTVEKNPNVDSAAGLLIRFHNIRQHPLYYPPLDKISDVEKNGDAPFATKEEYMKLKEIMDNKNYTEFFEDEKELLWKLRAEVRNHYPESLSKLLLITKWNKREDVVQMVSLLRNWPDLPGIHALELLDYSFPDPTVRSFTIRCLRKLSDDELLQYLIQLVQVLKYESYLDCDLTTFLLERALSNRRIGHFLFWHLRSEIHVASVSLRFGLILEAYCRGNICHIKLLTKQNEALGKMKALNLLSPLNPSIILAEICADKCRFMDSKMKPLWLLYKNPLAQGDMVGIIFKNGDDLRQDMLTLQMIQLMENLWKKEGLDLRMIPSNSAATAAFNKDALLNWLKSKNPEEKLDKAIEEFTLSCAGYCVATYVLGIGDRHNDNIMIRETGQLFHIDFGHFLGNFKRKLGINRERVPFILTYDFVHVIQQGRTNNSEKFERFRGYCERAYKILCRNGTLFVNLFAMMKAAGLPELTSFKDIQYLKDSLALGKSEEEALKNFKVKFNEALRESWKTKSVRRSSADWRDVTPEQDALLQQHTIQTEHRRKEKLDQEGATGAGGMNREEAPGKSPEDMYIQQKVRVLLMLKKMGSNLTPSEEAFLRNYAGVVHSQMSQLPQHNIDQGAEDVVMAFSRSETEDRRQ</sequence>
<evidence type="ECO:0000259" key="24">
    <source>
        <dbReference type="PROSITE" id="PS51546"/>
    </source>
</evidence>
<keyword evidence="7" id="KW-0399">Innate immunity</keyword>
<evidence type="ECO:0000256" key="6">
    <source>
        <dbReference type="ARBA" id="ARBA00022500"/>
    </source>
</evidence>
<keyword evidence="14" id="KW-1064">Adaptive immunity</keyword>
<dbReference type="InterPro" id="IPR015433">
    <property type="entry name" value="PI3/4_kinase"/>
</dbReference>
<dbReference type="PROSITE" id="PS51547">
    <property type="entry name" value="C2_PI3K"/>
    <property type="match status" value="1"/>
</dbReference>
<dbReference type="InterPro" id="IPR036911">
    <property type="entry name" value="ICAT_sf"/>
</dbReference>
<dbReference type="EMBL" id="REGW02000008">
    <property type="protein sequence ID" value="KAE8293333.1"/>
    <property type="molecule type" value="Genomic_DNA"/>
</dbReference>
<dbReference type="Gene3D" id="1.25.40.70">
    <property type="entry name" value="Phosphatidylinositol 3-kinase, accessory domain (PIK)"/>
    <property type="match status" value="1"/>
</dbReference>
<keyword evidence="6" id="KW-0145">Chemotaxis</keyword>
<dbReference type="Pfam" id="PF00794">
    <property type="entry name" value="PI3K_rbd"/>
    <property type="match status" value="1"/>
</dbReference>
<evidence type="ECO:0000259" key="22">
    <source>
        <dbReference type="PROSITE" id="PS51544"/>
    </source>
</evidence>
<comment type="catalytic activity">
    <reaction evidence="17">
        <text>a 1,2-diacyl-sn-glycero-3-phospho-(1D-myo-inositol) + ATP = a 1,2-diacyl-sn-glycero-3-phospho-(1D-myo-inositol-3-phosphate) + ADP + H(+)</text>
        <dbReference type="Rhea" id="RHEA:12709"/>
        <dbReference type="ChEBI" id="CHEBI:15378"/>
        <dbReference type="ChEBI" id="CHEBI:30616"/>
        <dbReference type="ChEBI" id="CHEBI:57880"/>
        <dbReference type="ChEBI" id="CHEBI:58088"/>
        <dbReference type="ChEBI" id="CHEBI:456216"/>
        <dbReference type="EC" id="2.7.1.137"/>
    </reaction>
    <physiologicalReaction direction="left-to-right" evidence="17">
        <dbReference type="Rhea" id="RHEA:12710"/>
    </physiologicalReaction>
</comment>
<dbReference type="InterPro" id="IPR011009">
    <property type="entry name" value="Kinase-like_dom_sf"/>
</dbReference>
<dbReference type="SMART" id="SM00146">
    <property type="entry name" value="PI3Kc"/>
    <property type="match status" value="1"/>
</dbReference>
<dbReference type="GO" id="GO:0022603">
    <property type="term" value="P:regulation of anatomical structure morphogenesis"/>
    <property type="evidence" value="ECO:0007669"/>
    <property type="project" value="UniProtKB-ARBA"/>
</dbReference>
<comment type="caution">
    <text evidence="26">The sequence shown here is derived from an EMBL/GenBank/DDBJ whole genome shotgun (WGS) entry which is preliminary data.</text>
</comment>
<dbReference type="FunFam" id="3.10.20.770:FF:000002">
    <property type="entry name" value="Phosphatidylinositol 4,5-bisphosphate 3-kinase catalytic subunit"/>
    <property type="match status" value="1"/>
</dbReference>
<feature type="region of interest" description="Disordered" evidence="20">
    <location>
        <begin position="995"/>
        <end position="1029"/>
    </location>
</feature>
<evidence type="ECO:0000259" key="25">
    <source>
        <dbReference type="PROSITE" id="PS51547"/>
    </source>
</evidence>
<dbReference type="GO" id="GO:0005524">
    <property type="term" value="F:ATP binding"/>
    <property type="evidence" value="ECO:0007669"/>
    <property type="project" value="UniProtKB-KW"/>
</dbReference>